<evidence type="ECO:0000256" key="1">
    <source>
        <dbReference type="ARBA" id="ARBA00022676"/>
    </source>
</evidence>
<dbReference type="STRING" id="2017.SAMN05444320_107277"/>
<dbReference type="InterPro" id="IPR001296">
    <property type="entry name" value="Glyco_trans_1"/>
</dbReference>
<keyword evidence="7" id="KW-1185">Reference proteome</keyword>
<dbReference type="Proteomes" id="UP000184501">
    <property type="component" value="Unassembled WGS sequence"/>
</dbReference>
<evidence type="ECO:0000256" key="3">
    <source>
        <dbReference type="SAM" id="MobiDB-lite"/>
    </source>
</evidence>
<dbReference type="GO" id="GO:0016757">
    <property type="term" value="F:glycosyltransferase activity"/>
    <property type="evidence" value="ECO:0007669"/>
    <property type="project" value="UniProtKB-KW"/>
</dbReference>
<evidence type="ECO:0000313" key="6">
    <source>
        <dbReference type="EMBL" id="SHG27466.1"/>
    </source>
</evidence>
<evidence type="ECO:0000313" key="7">
    <source>
        <dbReference type="Proteomes" id="UP000184501"/>
    </source>
</evidence>
<dbReference type="CDD" id="cd03811">
    <property type="entry name" value="GT4_GT28_WabH-like"/>
    <property type="match status" value="1"/>
</dbReference>
<proteinExistence type="predicted"/>
<dbReference type="AlphaFoldDB" id="A0A1M5IGV6"/>
<sequence length="437" mass="46718">MSGRKRLMLYAEGLGDGGAEAVVVHLASGMARQGFDVSIVLERGWINRAIPPGVTVQALGPHVGPWSRAQRVRALGRLWLGQPPDIVISRITYPNLNALQARERIQGRFPIVCVEDCMPSLVLPLYPKRRDYSYDRCVAQMRHLYRKADALVAVSRSVAEDVASLVGVPTTDVRVVHNPVVGPELPVLAQRKTGHSWMDDPTLRVVLGVGRLVVEKNFETLVEAFARLAPTEPRARLVILGRGEGRESIVRAAAALGVEHRVSVPGYEMNPYAFLSRAAVVVLPSLTEGLPNVLVEAMACGTPVVATDSPGGNRELLEDGRLGPLTPVRDPAALAEAIRATMSAPPAADALMAKASEFHVHAGVLRYLDLVREVIRSDATSCRPAGRRVDPRTPTVPTPPGGRSVTATDEGGARGGALHVSDRASASRTRVGGGGEP</sequence>
<organism evidence="6 7">
    <name type="scientific">Streptoalloteichus hindustanus</name>
    <dbReference type="NCBI Taxonomy" id="2017"/>
    <lineage>
        <taxon>Bacteria</taxon>
        <taxon>Bacillati</taxon>
        <taxon>Actinomycetota</taxon>
        <taxon>Actinomycetes</taxon>
        <taxon>Pseudonocardiales</taxon>
        <taxon>Pseudonocardiaceae</taxon>
        <taxon>Streptoalloteichus</taxon>
    </lineage>
</organism>
<dbReference type="OrthoDB" id="3646807at2"/>
<accession>A0A1M5IGV6</accession>
<dbReference type="PANTHER" id="PTHR12526:SF510">
    <property type="entry name" value="D-INOSITOL 3-PHOSPHATE GLYCOSYLTRANSFERASE"/>
    <property type="match status" value="1"/>
</dbReference>
<evidence type="ECO:0000256" key="2">
    <source>
        <dbReference type="ARBA" id="ARBA00022679"/>
    </source>
</evidence>
<feature type="region of interest" description="Disordered" evidence="3">
    <location>
        <begin position="381"/>
        <end position="437"/>
    </location>
</feature>
<dbReference type="Pfam" id="PF00534">
    <property type="entry name" value="Glycos_transf_1"/>
    <property type="match status" value="1"/>
</dbReference>
<feature type="domain" description="Glycosyltransferase subfamily 4-like N-terminal" evidence="5">
    <location>
        <begin position="17"/>
        <end position="180"/>
    </location>
</feature>
<dbReference type="InterPro" id="IPR028098">
    <property type="entry name" value="Glyco_trans_4-like_N"/>
</dbReference>
<dbReference type="SUPFAM" id="SSF53756">
    <property type="entry name" value="UDP-Glycosyltransferase/glycogen phosphorylase"/>
    <property type="match status" value="1"/>
</dbReference>
<name>A0A1M5IGV6_STRHI</name>
<dbReference type="PANTHER" id="PTHR12526">
    <property type="entry name" value="GLYCOSYLTRANSFERASE"/>
    <property type="match status" value="1"/>
</dbReference>
<keyword evidence="1" id="KW-0328">Glycosyltransferase</keyword>
<feature type="domain" description="Glycosyl transferase family 1" evidence="4">
    <location>
        <begin position="203"/>
        <end position="354"/>
    </location>
</feature>
<reference evidence="6 7" key="1">
    <citation type="submission" date="2016-11" db="EMBL/GenBank/DDBJ databases">
        <authorList>
            <person name="Jaros S."/>
            <person name="Januszkiewicz K."/>
            <person name="Wedrychowicz H."/>
        </authorList>
    </citation>
    <scope>NUCLEOTIDE SEQUENCE [LARGE SCALE GENOMIC DNA]</scope>
    <source>
        <strain evidence="6 7">DSM 44523</strain>
    </source>
</reference>
<gene>
    <name evidence="6" type="ORF">SAMN05444320_107277</name>
</gene>
<evidence type="ECO:0000259" key="5">
    <source>
        <dbReference type="Pfam" id="PF13439"/>
    </source>
</evidence>
<dbReference type="RefSeq" id="WP_159447778.1">
    <property type="nucleotide sequence ID" value="NZ_FQVN01000007.1"/>
</dbReference>
<evidence type="ECO:0000259" key="4">
    <source>
        <dbReference type="Pfam" id="PF00534"/>
    </source>
</evidence>
<keyword evidence="2 6" id="KW-0808">Transferase</keyword>
<dbReference type="Gene3D" id="3.40.50.2000">
    <property type="entry name" value="Glycogen Phosphorylase B"/>
    <property type="match status" value="2"/>
</dbReference>
<protein>
    <submittedName>
        <fullName evidence="6">Glycosyltransferase involved in cell wall bisynthesis</fullName>
    </submittedName>
</protein>
<dbReference type="Pfam" id="PF13439">
    <property type="entry name" value="Glyco_transf_4"/>
    <property type="match status" value="1"/>
</dbReference>
<dbReference type="EMBL" id="FQVN01000007">
    <property type="protein sequence ID" value="SHG27466.1"/>
    <property type="molecule type" value="Genomic_DNA"/>
</dbReference>